<protein>
    <submittedName>
        <fullName evidence="3">Helix-turn-helix domain-containing protein</fullName>
    </submittedName>
</protein>
<dbReference type="InterPro" id="IPR050807">
    <property type="entry name" value="TransReg_Diox_bact_type"/>
</dbReference>
<dbReference type="CDD" id="cd02209">
    <property type="entry name" value="cupin_XRE_C"/>
    <property type="match status" value="1"/>
</dbReference>
<dbReference type="PANTHER" id="PTHR46797">
    <property type="entry name" value="HTH-TYPE TRANSCRIPTIONAL REGULATOR"/>
    <property type="match status" value="1"/>
</dbReference>
<dbReference type="InterPro" id="IPR011051">
    <property type="entry name" value="RmlC_Cupin_sf"/>
</dbReference>
<dbReference type="InterPro" id="IPR010982">
    <property type="entry name" value="Lambda_DNA-bd_dom_sf"/>
</dbReference>
<comment type="caution">
    <text evidence="3">The sequence shown here is derived from an EMBL/GenBank/DDBJ whole genome shotgun (WGS) entry which is preliminary data.</text>
</comment>
<dbReference type="Proteomes" id="UP000431744">
    <property type="component" value="Unassembled WGS sequence"/>
</dbReference>
<dbReference type="GO" id="GO:0003677">
    <property type="term" value="F:DNA binding"/>
    <property type="evidence" value="ECO:0007669"/>
    <property type="project" value="UniProtKB-KW"/>
</dbReference>
<evidence type="ECO:0000313" key="4">
    <source>
        <dbReference type="Proteomes" id="UP000431744"/>
    </source>
</evidence>
<evidence type="ECO:0000259" key="2">
    <source>
        <dbReference type="PROSITE" id="PS50943"/>
    </source>
</evidence>
<dbReference type="InterPro" id="IPR001387">
    <property type="entry name" value="Cro/C1-type_HTH"/>
</dbReference>
<feature type="domain" description="HTH cro/C1-type" evidence="2">
    <location>
        <begin position="13"/>
        <end position="67"/>
    </location>
</feature>
<evidence type="ECO:0000313" key="3">
    <source>
        <dbReference type="EMBL" id="KAB1648228.1"/>
    </source>
</evidence>
<dbReference type="PROSITE" id="PS50943">
    <property type="entry name" value="HTH_CROC1"/>
    <property type="match status" value="1"/>
</dbReference>
<dbReference type="SUPFAM" id="SSF47413">
    <property type="entry name" value="lambda repressor-like DNA-binding domains"/>
    <property type="match status" value="1"/>
</dbReference>
<evidence type="ECO:0000256" key="1">
    <source>
        <dbReference type="ARBA" id="ARBA00023125"/>
    </source>
</evidence>
<dbReference type="Pfam" id="PF01381">
    <property type="entry name" value="HTH_3"/>
    <property type="match status" value="1"/>
</dbReference>
<dbReference type="GO" id="GO:0003700">
    <property type="term" value="F:DNA-binding transcription factor activity"/>
    <property type="evidence" value="ECO:0007669"/>
    <property type="project" value="TreeGrafter"/>
</dbReference>
<dbReference type="Gene3D" id="2.60.120.10">
    <property type="entry name" value="Jelly Rolls"/>
    <property type="match status" value="1"/>
</dbReference>
<dbReference type="CDD" id="cd00093">
    <property type="entry name" value="HTH_XRE"/>
    <property type="match status" value="1"/>
</dbReference>
<keyword evidence="4" id="KW-1185">Reference proteome</keyword>
<proteinExistence type="predicted"/>
<dbReference type="AlphaFoldDB" id="A0A6H9WN92"/>
<organism evidence="3 4">
    <name type="scientific">Pseudoclavibacter endophyticus</name>
    <dbReference type="NCBI Taxonomy" id="1778590"/>
    <lineage>
        <taxon>Bacteria</taxon>
        <taxon>Bacillati</taxon>
        <taxon>Actinomycetota</taxon>
        <taxon>Actinomycetes</taxon>
        <taxon>Micrococcales</taxon>
        <taxon>Microbacteriaceae</taxon>
        <taxon>Pseudoclavibacter</taxon>
    </lineage>
</organism>
<dbReference type="SUPFAM" id="SSF51182">
    <property type="entry name" value="RmlC-like cupins"/>
    <property type="match status" value="1"/>
</dbReference>
<dbReference type="InterPro" id="IPR014710">
    <property type="entry name" value="RmlC-like_jellyroll"/>
</dbReference>
<sequence>MSSAHSATLAENLRRLRETRGLSLSQLSDRSGIAKATLFKIERGHANPTLDTLVAIADTFDVQVTSLIASSPRAVIDVVRDGEGVEDISDDASVGFVLRRMVVGAGSIEIHSQRFQPDAVETSPSHGSGAREHVLVRSGRIEAGPVGLEVDLGPGDYATYPADRTHRWRAIDQEAAVFIVHTFPRAATVVE</sequence>
<dbReference type="GO" id="GO:0005829">
    <property type="term" value="C:cytosol"/>
    <property type="evidence" value="ECO:0007669"/>
    <property type="project" value="TreeGrafter"/>
</dbReference>
<dbReference type="Gene3D" id="1.10.260.40">
    <property type="entry name" value="lambda repressor-like DNA-binding domains"/>
    <property type="match status" value="1"/>
</dbReference>
<dbReference type="Pfam" id="PF07883">
    <property type="entry name" value="Cupin_2"/>
    <property type="match status" value="1"/>
</dbReference>
<dbReference type="RefSeq" id="WP_158029423.1">
    <property type="nucleotide sequence ID" value="NZ_BMHG01000001.1"/>
</dbReference>
<dbReference type="OrthoDB" id="5584941at2"/>
<name>A0A6H9WN92_9MICO</name>
<dbReference type="EMBL" id="WBJY01000002">
    <property type="protein sequence ID" value="KAB1648228.1"/>
    <property type="molecule type" value="Genomic_DNA"/>
</dbReference>
<dbReference type="SMART" id="SM00530">
    <property type="entry name" value="HTH_XRE"/>
    <property type="match status" value="1"/>
</dbReference>
<gene>
    <name evidence="3" type="ORF">F8O04_10980</name>
</gene>
<keyword evidence="1" id="KW-0238">DNA-binding</keyword>
<reference evidence="3 4" key="1">
    <citation type="submission" date="2019-09" db="EMBL/GenBank/DDBJ databases">
        <title>Phylogeny of genus Pseudoclavibacter and closely related genus.</title>
        <authorList>
            <person name="Li Y."/>
        </authorList>
    </citation>
    <scope>NUCLEOTIDE SEQUENCE [LARGE SCALE GENOMIC DNA]</scope>
    <source>
        <strain evidence="3 4">EGI 60007</strain>
    </source>
</reference>
<dbReference type="PANTHER" id="PTHR46797:SF1">
    <property type="entry name" value="METHYLPHOSPHONATE SYNTHASE"/>
    <property type="match status" value="1"/>
</dbReference>
<dbReference type="InterPro" id="IPR013096">
    <property type="entry name" value="Cupin_2"/>
</dbReference>
<accession>A0A6H9WN92</accession>